<reference evidence="7 8" key="1">
    <citation type="journal article" date="2024" name="Science">
        <title>Giant polyketide synthase enzymes in the biosynthesis of giant marine polyether toxins.</title>
        <authorList>
            <person name="Fallon T.R."/>
            <person name="Shende V.V."/>
            <person name="Wierzbicki I.H."/>
            <person name="Pendleton A.L."/>
            <person name="Watervoot N.F."/>
            <person name="Auber R.P."/>
            <person name="Gonzalez D.J."/>
            <person name="Wisecaver J.H."/>
            <person name="Moore B.S."/>
        </authorList>
    </citation>
    <scope>NUCLEOTIDE SEQUENCE [LARGE SCALE GENOMIC DNA]</scope>
    <source>
        <strain evidence="7 8">12B1</strain>
    </source>
</reference>
<feature type="compositionally biased region" description="Basic and acidic residues" evidence="6">
    <location>
        <begin position="288"/>
        <end position="300"/>
    </location>
</feature>
<feature type="region of interest" description="Disordered" evidence="6">
    <location>
        <begin position="28"/>
        <end position="60"/>
    </location>
</feature>
<name>A0AB34JRN5_PRYPA</name>
<evidence type="ECO:0000256" key="4">
    <source>
        <dbReference type="ARBA" id="ARBA00035656"/>
    </source>
</evidence>
<keyword evidence="3" id="KW-0206">Cytoskeleton</keyword>
<dbReference type="GO" id="GO:0005813">
    <property type="term" value="C:centrosome"/>
    <property type="evidence" value="ECO:0007669"/>
    <property type="project" value="UniProtKB-SubCell"/>
</dbReference>
<sequence>MTDSAMKCTLQTFGTFSTPTFAGVGEPYNDSMGADSRARGRQFSTNKSRKGQTGDNWNRGVGRRQTHEILFEGEKYVDPNTYQRKWKIEEAKKNLTPNGFLYSNPNKKSSGLGGYWGCIGKSFEHMPDYDVLLKEQKPQEVQHESRQVITNPPKRGYGYSTPGLAFGPPLRRNEVPRVGKWGGAEYEHSPDPYDMARQYERAERQYNQEQIAGRPPFKSVSHSVDFFDQKKGVAASSVYTEDPRVPERPAPESESKAISAAAFYPARAPKSGHAGTFNKFPPYIEDPFDAKSKRQSEGENAKAMSTTPFKPPQKSKSTPTKSILFHQPGPKLI</sequence>
<evidence type="ECO:0000256" key="5">
    <source>
        <dbReference type="ARBA" id="ARBA00035693"/>
    </source>
</evidence>
<evidence type="ECO:0000256" key="3">
    <source>
        <dbReference type="ARBA" id="ARBA00023212"/>
    </source>
</evidence>
<proteinExistence type="inferred from homology"/>
<evidence type="ECO:0000256" key="6">
    <source>
        <dbReference type="SAM" id="MobiDB-lite"/>
    </source>
</evidence>
<dbReference type="PANTHER" id="PTHR31144">
    <property type="entry name" value="UPF0602 PROTEIN C4ORF47"/>
    <property type="match status" value="1"/>
</dbReference>
<feature type="region of interest" description="Disordered" evidence="6">
    <location>
        <begin position="269"/>
        <end position="333"/>
    </location>
</feature>
<feature type="compositionally biased region" description="Basic and acidic residues" evidence="6">
    <location>
        <begin position="241"/>
        <end position="255"/>
    </location>
</feature>
<comment type="caution">
    <text evidence="7">The sequence shown here is derived from an EMBL/GenBank/DDBJ whole genome shotgun (WGS) entry which is preliminary data.</text>
</comment>
<evidence type="ECO:0000313" key="8">
    <source>
        <dbReference type="Proteomes" id="UP001515480"/>
    </source>
</evidence>
<dbReference type="EMBL" id="JBGBPQ010000005">
    <property type="protein sequence ID" value="KAL1524763.1"/>
    <property type="molecule type" value="Genomic_DNA"/>
</dbReference>
<keyword evidence="2" id="KW-0963">Cytoplasm</keyword>
<feature type="region of interest" description="Disordered" evidence="6">
    <location>
        <begin position="233"/>
        <end position="257"/>
    </location>
</feature>
<gene>
    <name evidence="7" type="ORF">AB1Y20_019646</name>
</gene>
<feature type="compositionally biased region" description="Polar residues" evidence="6">
    <location>
        <begin position="42"/>
        <end position="56"/>
    </location>
</feature>
<protein>
    <recommendedName>
        <fullName evidence="5">Cilia-and flagella-associated protein 96</fullName>
    </recommendedName>
</protein>
<evidence type="ECO:0000313" key="7">
    <source>
        <dbReference type="EMBL" id="KAL1524763.1"/>
    </source>
</evidence>
<comment type="subcellular location">
    <subcellularLocation>
        <location evidence="1">Cytoplasm</location>
        <location evidence="1">Cytoskeleton</location>
        <location evidence="1">Microtubule organizing center</location>
        <location evidence="1">Centrosome</location>
    </subcellularLocation>
</comment>
<dbReference type="Proteomes" id="UP001515480">
    <property type="component" value="Unassembled WGS sequence"/>
</dbReference>
<organism evidence="7 8">
    <name type="scientific">Prymnesium parvum</name>
    <name type="common">Toxic golden alga</name>
    <dbReference type="NCBI Taxonomy" id="97485"/>
    <lineage>
        <taxon>Eukaryota</taxon>
        <taxon>Haptista</taxon>
        <taxon>Haptophyta</taxon>
        <taxon>Prymnesiophyceae</taxon>
        <taxon>Prymnesiales</taxon>
        <taxon>Prymnesiaceae</taxon>
        <taxon>Prymnesium</taxon>
    </lineage>
</organism>
<feature type="compositionally biased region" description="Low complexity" evidence="6">
    <location>
        <begin position="305"/>
        <end position="322"/>
    </location>
</feature>
<accession>A0AB34JRN5</accession>
<dbReference type="InterPro" id="IPR029358">
    <property type="entry name" value="CFAP96"/>
</dbReference>
<dbReference type="GO" id="GO:0005881">
    <property type="term" value="C:cytoplasmic microtubule"/>
    <property type="evidence" value="ECO:0007669"/>
    <property type="project" value="TreeGrafter"/>
</dbReference>
<comment type="similarity">
    <text evidence="4">Belongs to the CFAP96 family.</text>
</comment>
<evidence type="ECO:0000256" key="2">
    <source>
        <dbReference type="ARBA" id="ARBA00022490"/>
    </source>
</evidence>
<feature type="compositionally biased region" description="Basic and acidic residues" evidence="6">
    <location>
        <begin position="137"/>
        <end position="146"/>
    </location>
</feature>
<evidence type="ECO:0000256" key="1">
    <source>
        <dbReference type="ARBA" id="ARBA00004300"/>
    </source>
</evidence>
<keyword evidence="8" id="KW-1185">Reference proteome</keyword>
<feature type="region of interest" description="Disordered" evidence="6">
    <location>
        <begin position="137"/>
        <end position="172"/>
    </location>
</feature>
<dbReference type="AlphaFoldDB" id="A0AB34JRN5"/>
<dbReference type="PANTHER" id="PTHR31144:SF1">
    <property type="entry name" value="UPF0602 PROTEIN C4ORF47"/>
    <property type="match status" value="1"/>
</dbReference>
<dbReference type="Pfam" id="PF15239">
    <property type="entry name" value="CFAP96-like"/>
    <property type="match status" value="1"/>
</dbReference>